<keyword evidence="2" id="KW-0732">Signal</keyword>
<dbReference type="OrthoDB" id="4317673at2"/>
<feature type="region of interest" description="Disordered" evidence="1">
    <location>
        <begin position="26"/>
        <end position="58"/>
    </location>
</feature>
<dbReference type="RefSeq" id="WP_106366331.1">
    <property type="nucleotide sequence ID" value="NZ_PVTJ01000011.1"/>
</dbReference>
<feature type="compositionally biased region" description="Polar residues" evidence="1">
    <location>
        <begin position="37"/>
        <end position="54"/>
    </location>
</feature>
<organism evidence="3 4">
    <name type="scientific">Glycomyces artemisiae</name>
    <dbReference type="NCBI Taxonomy" id="1076443"/>
    <lineage>
        <taxon>Bacteria</taxon>
        <taxon>Bacillati</taxon>
        <taxon>Actinomycetota</taxon>
        <taxon>Actinomycetes</taxon>
        <taxon>Glycomycetales</taxon>
        <taxon>Glycomycetaceae</taxon>
        <taxon>Glycomyces</taxon>
    </lineage>
</organism>
<dbReference type="Proteomes" id="UP000238176">
    <property type="component" value="Unassembled WGS sequence"/>
</dbReference>
<dbReference type="PROSITE" id="PS51257">
    <property type="entry name" value="PROKAR_LIPOPROTEIN"/>
    <property type="match status" value="1"/>
</dbReference>
<accession>A0A2T0UDQ3</accession>
<feature type="chain" id="PRO_5038503059" description="Lipoprotein" evidence="2">
    <location>
        <begin position="24"/>
        <end position="239"/>
    </location>
</feature>
<evidence type="ECO:0008006" key="5">
    <source>
        <dbReference type="Google" id="ProtNLM"/>
    </source>
</evidence>
<dbReference type="AlphaFoldDB" id="A0A2T0UDQ3"/>
<name>A0A2T0UDQ3_9ACTN</name>
<dbReference type="EMBL" id="PVTJ01000011">
    <property type="protein sequence ID" value="PRY56049.1"/>
    <property type="molecule type" value="Genomic_DNA"/>
</dbReference>
<keyword evidence="4" id="KW-1185">Reference proteome</keyword>
<evidence type="ECO:0000256" key="1">
    <source>
        <dbReference type="SAM" id="MobiDB-lite"/>
    </source>
</evidence>
<evidence type="ECO:0000313" key="3">
    <source>
        <dbReference type="EMBL" id="PRY56049.1"/>
    </source>
</evidence>
<gene>
    <name evidence="3" type="ORF">B0I28_111155</name>
</gene>
<evidence type="ECO:0000256" key="2">
    <source>
        <dbReference type="SAM" id="SignalP"/>
    </source>
</evidence>
<sequence length="239" mass="25213">MSIRSMSALALGALMLLAGCSDAGDADAAGESDSSDQTTAGTDDQTSSEPTPTTFDDFPGEELLYFDAESASIGTRIKAVGTEWTTEFLDYTADAGRHYLVIYVVATGELDDRGLDHAGLSNLGYTLEMRYPSSAGSCSADYTANDPAYCTYDGWNSTILSAQFEPLASDDWTNYLWMEGSIFGVEMEPGQTMVGAVAVSVEDSAAPTGGFEFCARGKDNTLDNNVFPCIAAPDPAPIG</sequence>
<feature type="signal peptide" evidence="2">
    <location>
        <begin position="1"/>
        <end position="23"/>
    </location>
</feature>
<evidence type="ECO:0000313" key="4">
    <source>
        <dbReference type="Proteomes" id="UP000238176"/>
    </source>
</evidence>
<reference evidence="3 4" key="1">
    <citation type="submission" date="2018-03" db="EMBL/GenBank/DDBJ databases">
        <title>Genomic Encyclopedia of Type Strains, Phase III (KMG-III): the genomes of soil and plant-associated and newly described type strains.</title>
        <authorList>
            <person name="Whitman W."/>
        </authorList>
    </citation>
    <scope>NUCLEOTIDE SEQUENCE [LARGE SCALE GENOMIC DNA]</scope>
    <source>
        <strain evidence="3 4">CGMCC 4.7067</strain>
    </source>
</reference>
<comment type="caution">
    <text evidence="3">The sequence shown here is derived from an EMBL/GenBank/DDBJ whole genome shotgun (WGS) entry which is preliminary data.</text>
</comment>
<proteinExistence type="predicted"/>
<protein>
    <recommendedName>
        <fullName evidence="5">Lipoprotein</fullName>
    </recommendedName>
</protein>